<evidence type="ECO:0000256" key="1">
    <source>
        <dbReference type="SAM" id="MobiDB-lite"/>
    </source>
</evidence>
<sequence length="51" mass="5006">MQNLTVSALLAKLMRAQGGEAGAPGGELLDTAGAPREDHSALGSLNGSATV</sequence>
<dbReference type="Proteomes" id="UP001500724">
    <property type="component" value="Unassembled WGS sequence"/>
</dbReference>
<keyword evidence="3" id="KW-1185">Reference proteome</keyword>
<dbReference type="RefSeq" id="WP_343997175.1">
    <property type="nucleotide sequence ID" value="NZ_BAAAGU010000001.1"/>
</dbReference>
<protein>
    <submittedName>
        <fullName evidence="2">Uncharacterized protein</fullName>
    </submittedName>
</protein>
<reference evidence="2 3" key="1">
    <citation type="journal article" date="2019" name="Int. J. Syst. Evol. Microbiol.">
        <title>The Global Catalogue of Microorganisms (GCM) 10K type strain sequencing project: providing services to taxonomists for standard genome sequencing and annotation.</title>
        <authorList>
            <consortium name="The Broad Institute Genomics Platform"/>
            <consortium name="The Broad Institute Genome Sequencing Center for Infectious Disease"/>
            <person name="Wu L."/>
            <person name="Ma J."/>
        </authorList>
    </citation>
    <scope>NUCLEOTIDE SEQUENCE [LARGE SCALE GENOMIC DNA]</scope>
    <source>
        <strain evidence="2 3">JCM 10367</strain>
    </source>
</reference>
<accession>A0ABN1H4M1</accession>
<evidence type="ECO:0000313" key="2">
    <source>
        <dbReference type="EMBL" id="GAA0628914.1"/>
    </source>
</evidence>
<dbReference type="EMBL" id="BAAAGU010000001">
    <property type="protein sequence ID" value="GAA0628914.1"/>
    <property type="molecule type" value="Genomic_DNA"/>
</dbReference>
<organism evidence="2 3">
    <name type="scientific">Streptomyces thermocarboxydovorans</name>
    <dbReference type="NCBI Taxonomy" id="59298"/>
    <lineage>
        <taxon>Bacteria</taxon>
        <taxon>Bacillati</taxon>
        <taxon>Actinomycetota</taxon>
        <taxon>Actinomycetes</taxon>
        <taxon>Kitasatosporales</taxon>
        <taxon>Streptomycetaceae</taxon>
        <taxon>Streptomyces</taxon>
    </lineage>
</organism>
<evidence type="ECO:0000313" key="3">
    <source>
        <dbReference type="Proteomes" id="UP001500724"/>
    </source>
</evidence>
<comment type="caution">
    <text evidence="2">The sequence shown here is derived from an EMBL/GenBank/DDBJ whole genome shotgun (WGS) entry which is preliminary data.</text>
</comment>
<gene>
    <name evidence="2" type="ORF">GCM10009535_00260</name>
</gene>
<feature type="region of interest" description="Disordered" evidence="1">
    <location>
        <begin position="20"/>
        <end position="51"/>
    </location>
</feature>
<proteinExistence type="predicted"/>
<name>A0ABN1H4M1_9ACTN</name>